<comment type="caution">
    <text evidence="12">The sequence shown here is derived from an EMBL/GenBank/DDBJ whole genome shotgun (WGS) entry which is preliminary data.</text>
</comment>
<dbReference type="GO" id="GO:1990961">
    <property type="term" value="P:xenobiotic detoxification by transmembrane export across the plasma membrane"/>
    <property type="evidence" value="ECO:0007669"/>
    <property type="project" value="UniProtKB-ARBA"/>
</dbReference>
<evidence type="ECO:0000313" key="13">
    <source>
        <dbReference type="Proteomes" id="UP000530320"/>
    </source>
</evidence>
<proteinExistence type="inferred from homology"/>
<dbReference type="Proteomes" id="UP000561077">
    <property type="component" value="Unassembled WGS sequence"/>
</dbReference>
<keyword evidence="14" id="KW-1185">Reference proteome</keyword>
<evidence type="ECO:0000313" key="11">
    <source>
        <dbReference type="EMBL" id="MBB2195769.1"/>
    </source>
</evidence>
<protein>
    <submittedName>
        <fullName evidence="12">Multidrug efflux SMR transporter</fullName>
    </submittedName>
</protein>
<dbReference type="InterPro" id="IPR045324">
    <property type="entry name" value="Small_multidrug_res"/>
</dbReference>
<organism evidence="12 13">
    <name type="scientific">Gluconacetobacter dulcium</name>
    <dbReference type="NCBI Taxonomy" id="2729096"/>
    <lineage>
        <taxon>Bacteria</taxon>
        <taxon>Pseudomonadati</taxon>
        <taxon>Pseudomonadota</taxon>
        <taxon>Alphaproteobacteria</taxon>
        <taxon>Acetobacterales</taxon>
        <taxon>Acetobacteraceae</taxon>
        <taxon>Gluconacetobacter</taxon>
    </lineage>
</organism>
<dbReference type="Proteomes" id="UP000530320">
    <property type="component" value="Unassembled WGS sequence"/>
</dbReference>
<dbReference type="PANTHER" id="PTHR30561">
    <property type="entry name" value="SMR FAMILY PROTON-DEPENDENT DRUG EFFLUX TRANSPORTER SUGE"/>
    <property type="match status" value="1"/>
</dbReference>
<dbReference type="Pfam" id="PF00893">
    <property type="entry name" value="Multi_Drug_Res"/>
    <property type="match status" value="1"/>
</dbReference>
<dbReference type="Proteomes" id="UP000540490">
    <property type="component" value="Unassembled WGS sequence"/>
</dbReference>
<dbReference type="GO" id="GO:0015297">
    <property type="term" value="F:antiporter activity"/>
    <property type="evidence" value="ECO:0007669"/>
    <property type="project" value="TreeGrafter"/>
</dbReference>
<keyword evidence="3" id="KW-1003">Cell membrane</keyword>
<sequence>MQDVTAYLHLAMAIIAEVFATSCLKYTDQFTRPVPTLLTFGGYGIAFFFLSLTLRVLPTGIAYAIWSGAGIVLISAINWIWLKQRLDAPAVAGMALIVLGVAVINLFSRSAGH</sequence>
<dbReference type="GO" id="GO:0031460">
    <property type="term" value="P:glycine betaine transport"/>
    <property type="evidence" value="ECO:0007669"/>
    <property type="project" value="TreeGrafter"/>
</dbReference>
<evidence type="ECO:0000256" key="8">
    <source>
        <dbReference type="RuleBase" id="RU003942"/>
    </source>
</evidence>
<evidence type="ECO:0000256" key="3">
    <source>
        <dbReference type="ARBA" id="ARBA00022475"/>
    </source>
</evidence>
<evidence type="ECO:0000313" key="10">
    <source>
        <dbReference type="EMBL" id="MBB2166661.1"/>
    </source>
</evidence>
<comment type="subcellular location">
    <subcellularLocation>
        <location evidence="1 8">Cell membrane</location>
        <topology evidence="1 8">Multi-pass membrane protein</topology>
    </subcellularLocation>
</comment>
<feature type="transmembrane region" description="Helical" evidence="9">
    <location>
        <begin position="61"/>
        <end position="82"/>
    </location>
</feature>
<dbReference type="AlphaFoldDB" id="A0A7W4JWN1"/>
<accession>A0A7W4JWN1</accession>
<dbReference type="PANTHER" id="PTHR30561:SF1">
    <property type="entry name" value="MULTIDRUG TRANSPORTER EMRE"/>
    <property type="match status" value="1"/>
</dbReference>
<evidence type="ECO:0000256" key="6">
    <source>
        <dbReference type="ARBA" id="ARBA00023136"/>
    </source>
</evidence>
<feature type="transmembrane region" description="Helical" evidence="9">
    <location>
        <begin position="36"/>
        <end position="54"/>
    </location>
</feature>
<dbReference type="InterPro" id="IPR000390">
    <property type="entry name" value="Small_drug/metabolite_transptr"/>
</dbReference>
<evidence type="ECO:0000313" key="15">
    <source>
        <dbReference type="Proteomes" id="UP000561077"/>
    </source>
</evidence>
<dbReference type="EMBL" id="JABEQO010000043">
    <property type="protein sequence ID" value="MBB2166661.1"/>
    <property type="molecule type" value="Genomic_DNA"/>
</dbReference>
<name>A0A7W4JWN1_9PROT</name>
<reference evidence="13 14" key="1">
    <citation type="submission" date="2020-04" db="EMBL/GenBank/DDBJ databases">
        <title>Description of novel Gluconacetobacter.</title>
        <authorList>
            <person name="Sombolestani A."/>
        </authorList>
    </citation>
    <scope>NUCLEOTIDE SEQUENCE [LARGE SCALE GENOMIC DNA]</scope>
    <source>
        <strain evidence="11 14">LMG 1728</strain>
        <strain evidence="10 15">LMG 1731</strain>
        <strain evidence="12 13">LMG 22058</strain>
    </source>
</reference>
<evidence type="ECO:0000256" key="4">
    <source>
        <dbReference type="ARBA" id="ARBA00022692"/>
    </source>
</evidence>
<evidence type="ECO:0000256" key="2">
    <source>
        <dbReference type="ARBA" id="ARBA00022448"/>
    </source>
</evidence>
<dbReference type="GO" id="GO:0015220">
    <property type="term" value="F:choline transmembrane transporter activity"/>
    <property type="evidence" value="ECO:0007669"/>
    <property type="project" value="TreeGrafter"/>
</dbReference>
<comment type="similarity">
    <text evidence="7 8">Belongs to the drug/metabolite transporter (DMT) superfamily. Small multidrug resistance (SMR) (TC 2.A.7.1) family.</text>
</comment>
<keyword evidence="6 9" id="KW-0472">Membrane</keyword>
<evidence type="ECO:0000313" key="12">
    <source>
        <dbReference type="EMBL" id="MBB2196084.1"/>
    </source>
</evidence>
<evidence type="ECO:0000256" key="1">
    <source>
        <dbReference type="ARBA" id="ARBA00004651"/>
    </source>
</evidence>
<keyword evidence="5 9" id="KW-1133">Transmembrane helix</keyword>
<dbReference type="GO" id="GO:0005886">
    <property type="term" value="C:plasma membrane"/>
    <property type="evidence" value="ECO:0007669"/>
    <property type="project" value="UniProtKB-SubCell"/>
</dbReference>
<dbReference type="EMBL" id="JABEQN010000042">
    <property type="protein sequence ID" value="MBB2195769.1"/>
    <property type="molecule type" value="Genomic_DNA"/>
</dbReference>
<dbReference type="InterPro" id="IPR037185">
    <property type="entry name" value="EmrE-like"/>
</dbReference>
<evidence type="ECO:0000256" key="5">
    <source>
        <dbReference type="ARBA" id="ARBA00022989"/>
    </source>
</evidence>
<dbReference type="Gene3D" id="1.10.3730.20">
    <property type="match status" value="1"/>
</dbReference>
<evidence type="ECO:0000313" key="14">
    <source>
        <dbReference type="Proteomes" id="UP000540490"/>
    </source>
</evidence>
<dbReference type="GO" id="GO:0015199">
    <property type="term" value="F:amino-acid betaine transmembrane transporter activity"/>
    <property type="evidence" value="ECO:0007669"/>
    <property type="project" value="TreeGrafter"/>
</dbReference>
<dbReference type="FunFam" id="1.10.3730.20:FF:000001">
    <property type="entry name" value="Quaternary ammonium compound resistance transporter SugE"/>
    <property type="match status" value="1"/>
</dbReference>
<dbReference type="SUPFAM" id="SSF103481">
    <property type="entry name" value="Multidrug resistance efflux transporter EmrE"/>
    <property type="match status" value="1"/>
</dbReference>
<evidence type="ECO:0000256" key="7">
    <source>
        <dbReference type="ARBA" id="ARBA00038032"/>
    </source>
</evidence>
<dbReference type="EMBL" id="JABEQP010000001">
    <property type="protein sequence ID" value="MBB2196084.1"/>
    <property type="molecule type" value="Genomic_DNA"/>
</dbReference>
<feature type="transmembrane region" description="Helical" evidence="9">
    <location>
        <begin position="88"/>
        <end position="107"/>
    </location>
</feature>
<keyword evidence="2" id="KW-0813">Transport</keyword>
<gene>
    <name evidence="11" type="ORF">HLH25_19475</name>
    <name evidence="10" type="ORF">HLH26_19450</name>
    <name evidence="12" type="ORF">HLH44_01170</name>
</gene>
<evidence type="ECO:0000256" key="9">
    <source>
        <dbReference type="SAM" id="Phobius"/>
    </source>
</evidence>
<keyword evidence="4 8" id="KW-0812">Transmembrane</keyword>